<evidence type="ECO:0000256" key="8">
    <source>
        <dbReference type="ARBA" id="ARBA00043962"/>
    </source>
</evidence>
<proteinExistence type="inferred from homology"/>
<reference evidence="12" key="1">
    <citation type="journal article" date="2012" name="Science">
        <title>The Paleozoic origin of enzymatic lignin decomposition reconstructed from 31 fungal genomes.</title>
        <authorList>
            <person name="Floudas D."/>
            <person name="Binder M."/>
            <person name="Riley R."/>
            <person name="Barry K."/>
            <person name="Blanchette R.A."/>
            <person name="Henrissat B."/>
            <person name="Martinez A.T."/>
            <person name="Otillar R."/>
            <person name="Spatafora J.W."/>
            <person name="Yadav J.S."/>
            <person name="Aerts A."/>
            <person name="Benoit I."/>
            <person name="Boyd A."/>
            <person name="Carlson A."/>
            <person name="Copeland A."/>
            <person name="Coutinho P.M."/>
            <person name="de Vries R.P."/>
            <person name="Ferreira P."/>
            <person name="Findley K."/>
            <person name="Foster B."/>
            <person name="Gaskell J."/>
            <person name="Glotzer D."/>
            <person name="Gorecki P."/>
            <person name="Heitman J."/>
            <person name="Hesse C."/>
            <person name="Hori C."/>
            <person name="Igarashi K."/>
            <person name="Jurgens J.A."/>
            <person name="Kallen N."/>
            <person name="Kersten P."/>
            <person name="Kohler A."/>
            <person name="Kuees U."/>
            <person name="Kumar T.K.A."/>
            <person name="Kuo A."/>
            <person name="LaButti K."/>
            <person name="Larrondo L.F."/>
            <person name="Lindquist E."/>
            <person name="Ling A."/>
            <person name="Lombard V."/>
            <person name="Lucas S."/>
            <person name="Lundell T."/>
            <person name="Martin R."/>
            <person name="McLaughlin D.J."/>
            <person name="Morgenstern I."/>
            <person name="Morin E."/>
            <person name="Murat C."/>
            <person name="Nagy L.G."/>
            <person name="Nolan M."/>
            <person name="Ohm R.A."/>
            <person name="Patyshakuliyeva A."/>
            <person name="Rokas A."/>
            <person name="Ruiz-Duenas F.J."/>
            <person name="Sabat G."/>
            <person name="Salamov A."/>
            <person name="Samejima M."/>
            <person name="Schmutz J."/>
            <person name="Slot J.C."/>
            <person name="St John F."/>
            <person name="Stenlid J."/>
            <person name="Sun H."/>
            <person name="Sun S."/>
            <person name="Syed K."/>
            <person name="Tsang A."/>
            <person name="Wiebenga A."/>
            <person name="Young D."/>
            <person name="Pisabarro A."/>
            <person name="Eastwood D.C."/>
            <person name="Martin F."/>
            <person name="Cullen D."/>
            <person name="Grigoriev I.V."/>
            <person name="Hibbett D.S."/>
        </authorList>
    </citation>
    <scope>NUCLEOTIDE SEQUENCE [LARGE SCALE GENOMIC DNA]</scope>
    <source>
        <strain evidence="12">TFB10046</strain>
    </source>
</reference>
<feature type="signal peptide" evidence="9">
    <location>
        <begin position="1"/>
        <end position="16"/>
    </location>
</feature>
<dbReference type="PROSITE" id="PS00018">
    <property type="entry name" value="EF_HAND_1"/>
    <property type="match status" value="1"/>
</dbReference>
<protein>
    <recommendedName>
        <fullName evidence="9">Peptide hydrolase</fullName>
        <ecNumber evidence="9">3.4.-.-</ecNumber>
    </recommendedName>
</protein>
<feature type="domain" description="Peptidase M28" evidence="10">
    <location>
        <begin position="189"/>
        <end position="393"/>
    </location>
</feature>
<evidence type="ECO:0000313" key="12">
    <source>
        <dbReference type="Proteomes" id="UP000006514"/>
    </source>
</evidence>
<evidence type="ECO:0000259" key="10">
    <source>
        <dbReference type="Pfam" id="PF04389"/>
    </source>
</evidence>
<feature type="chain" id="PRO_5005136417" description="Peptide hydrolase" evidence="9">
    <location>
        <begin position="17"/>
        <end position="401"/>
    </location>
</feature>
<comment type="similarity">
    <text evidence="8">Belongs to the peptidase M28 family. M28E subfamily.</text>
</comment>
<gene>
    <name evidence="11" type="ORF">AURDEDRAFT_74758</name>
</gene>
<keyword evidence="5 9" id="KW-0732">Signal</keyword>
<dbReference type="Gene3D" id="3.40.630.10">
    <property type="entry name" value="Zn peptidases"/>
    <property type="match status" value="1"/>
</dbReference>
<keyword evidence="12" id="KW-1185">Reference proteome</keyword>
<dbReference type="SUPFAM" id="SSF53187">
    <property type="entry name" value="Zn-dependent exopeptidases"/>
    <property type="match status" value="1"/>
</dbReference>
<keyword evidence="3 9" id="KW-0645">Protease</keyword>
<evidence type="ECO:0000256" key="3">
    <source>
        <dbReference type="ARBA" id="ARBA00022670"/>
    </source>
</evidence>
<evidence type="ECO:0000256" key="5">
    <source>
        <dbReference type="ARBA" id="ARBA00022729"/>
    </source>
</evidence>
<evidence type="ECO:0000256" key="9">
    <source>
        <dbReference type="RuleBase" id="RU361240"/>
    </source>
</evidence>
<evidence type="ECO:0000256" key="4">
    <source>
        <dbReference type="ARBA" id="ARBA00022723"/>
    </source>
</evidence>
<dbReference type="AlphaFoldDB" id="J0D8S1"/>
<evidence type="ECO:0000313" key="11">
    <source>
        <dbReference type="EMBL" id="EJD35967.1"/>
    </source>
</evidence>
<keyword evidence="7 9" id="KW-0862">Zinc</keyword>
<dbReference type="InterPro" id="IPR045175">
    <property type="entry name" value="M28_fam"/>
</dbReference>
<dbReference type="Proteomes" id="UP000006514">
    <property type="component" value="Unassembled WGS sequence"/>
</dbReference>
<dbReference type="OrthoDB" id="2214at2759"/>
<dbReference type="InParanoid" id="J0D8S1"/>
<accession>J0D8S1</accession>
<sequence length="401" mass="42504">MKAAAALSLLLSAALACPSKLTTLPRQIVDNAAGTLSHEEIVEKSAAGLRLLKLDPTSPPVWFSEEGKLELMRAHVRFVDVTETWEDKVAIKAAEAAAASFGPASDAAHRASFPAPSHQSEVSALLPDLSIAQMNSTLSQLTALNNRYYRSSTGAQASTLLLNIINGIIAGRSDISAALYTHSWTQSSVIAKVAGASNNSAPVVILGAHLDSINLSSPTSGRAPGADDDGSGIVNIVEILRVLVASGWKPATPVEFHWYAGEEAGLLGSDAIATAYKRAGKQVKAMMELDMTAYFRPGSKEVISIEADYIDSGLNTLTKSLVTAYSALPWAMDEPCGYACSDHASWYDQGYPTTMLYEAVTGNDNARIHSSSDTTSVSGFSWTHSLEFTKVALGFVYELSA</sequence>
<dbReference type="InterPro" id="IPR018247">
    <property type="entry name" value="EF_Hand_1_Ca_BS"/>
</dbReference>
<dbReference type="CDD" id="cd03879">
    <property type="entry name" value="M28_AAP"/>
    <property type="match status" value="1"/>
</dbReference>
<keyword evidence="2" id="KW-0031">Aminopeptidase</keyword>
<dbReference type="EC" id="3.4.-.-" evidence="9"/>
<dbReference type="GO" id="GO:0004177">
    <property type="term" value="F:aminopeptidase activity"/>
    <property type="evidence" value="ECO:0007669"/>
    <property type="project" value="UniProtKB-KW"/>
</dbReference>
<dbReference type="GO" id="GO:0008235">
    <property type="term" value="F:metalloexopeptidase activity"/>
    <property type="evidence" value="ECO:0007669"/>
    <property type="project" value="InterPro"/>
</dbReference>
<comment type="cofactor">
    <cofactor evidence="1">
        <name>Zn(2+)</name>
        <dbReference type="ChEBI" id="CHEBI:29105"/>
    </cofactor>
</comment>
<dbReference type="GO" id="GO:0006508">
    <property type="term" value="P:proteolysis"/>
    <property type="evidence" value="ECO:0007669"/>
    <property type="project" value="UniProtKB-KW"/>
</dbReference>
<organism evidence="11 12">
    <name type="scientific">Auricularia subglabra (strain TFB-10046 / SS5)</name>
    <name type="common">White-rot fungus</name>
    <name type="synonym">Auricularia delicata (strain TFB10046)</name>
    <dbReference type="NCBI Taxonomy" id="717982"/>
    <lineage>
        <taxon>Eukaryota</taxon>
        <taxon>Fungi</taxon>
        <taxon>Dikarya</taxon>
        <taxon>Basidiomycota</taxon>
        <taxon>Agaricomycotina</taxon>
        <taxon>Agaricomycetes</taxon>
        <taxon>Auriculariales</taxon>
        <taxon>Auriculariaceae</taxon>
        <taxon>Auricularia</taxon>
    </lineage>
</organism>
<evidence type="ECO:0000256" key="2">
    <source>
        <dbReference type="ARBA" id="ARBA00022438"/>
    </source>
</evidence>
<dbReference type="KEGG" id="adl:AURDEDRAFT_74758"/>
<dbReference type="EMBL" id="JH687874">
    <property type="protein sequence ID" value="EJD35967.1"/>
    <property type="molecule type" value="Genomic_DNA"/>
</dbReference>
<dbReference type="PROSITE" id="PS51257">
    <property type="entry name" value="PROKAR_LIPOPROTEIN"/>
    <property type="match status" value="1"/>
</dbReference>
<evidence type="ECO:0000256" key="1">
    <source>
        <dbReference type="ARBA" id="ARBA00001947"/>
    </source>
</evidence>
<keyword evidence="4 9" id="KW-0479">Metal-binding</keyword>
<evidence type="ECO:0000256" key="6">
    <source>
        <dbReference type="ARBA" id="ARBA00022801"/>
    </source>
</evidence>
<dbReference type="eggNOG" id="KOG2195">
    <property type="taxonomic scope" value="Eukaryota"/>
</dbReference>
<dbReference type="PANTHER" id="PTHR12147">
    <property type="entry name" value="METALLOPEPTIDASE M28 FAMILY MEMBER"/>
    <property type="match status" value="1"/>
</dbReference>
<dbReference type="Pfam" id="PF04389">
    <property type="entry name" value="Peptidase_M28"/>
    <property type="match status" value="1"/>
</dbReference>
<dbReference type="InterPro" id="IPR007484">
    <property type="entry name" value="Peptidase_M28"/>
</dbReference>
<dbReference type="GO" id="GO:0046872">
    <property type="term" value="F:metal ion binding"/>
    <property type="evidence" value="ECO:0007669"/>
    <property type="project" value="UniProtKB-KW"/>
</dbReference>
<evidence type="ECO:0000256" key="7">
    <source>
        <dbReference type="ARBA" id="ARBA00022833"/>
    </source>
</evidence>
<dbReference type="OMA" id="DHASWYK"/>
<keyword evidence="6 9" id="KW-0378">Hydrolase</keyword>
<name>J0D8S1_AURST</name>
<dbReference type="PANTHER" id="PTHR12147:SF56">
    <property type="entry name" value="AMINOPEPTIDASE YDR415C-RELATED"/>
    <property type="match status" value="1"/>
</dbReference>